<dbReference type="Proteomes" id="UP000217771">
    <property type="component" value="Unassembled WGS sequence"/>
</dbReference>
<dbReference type="EMBL" id="NSKB01000015">
    <property type="protein sequence ID" value="PAU74089.1"/>
    <property type="molecule type" value="Genomic_DNA"/>
</dbReference>
<dbReference type="InterPro" id="IPR003593">
    <property type="entry name" value="AAA+_ATPase"/>
</dbReference>
<evidence type="ECO:0000259" key="4">
    <source>
        <dbReference type="SMART" id="SM00382"/>
    </source>
</evidence>
<dbReference type="InterPro" id="IPR047661">
    <property type="entry name" value="IstB"/>
</dbReference>
<keyword evidence="2" id="KW-0547">Nucleotide-binding</keyword>
<dbReference type="PANTHER" id="PTHR30050:SF4">
    <property type="entry name" value="ATP-BINDING PROTEIN RV3427C IN INSERTION SEQUENCE-RELATED"/>
    <property type="match status" value="1"/>
</dbReference>
<organism evidence="5 6">
    <name type="scientific">Halomonas salipaludis</name>
    <dbReference type="NCBI Taxonomy" id="2032625"/>
    <lineage>
        <taxon>Bacteria</taxon>
        <taxon>Pseudomonadati</taxon>
        <taxon>Pseudomonadota</taxon>
        <taxon>Gammaproteobacteria</taxon>
        <taxon>Oceanospirillales</taxon>
        <taxon>Halomonadaceae</taxon>
        <taxon>Halomonas</taxon>
    </lineage>
</organism>
<evidence type="ECO:0000256" key="3">
    <source>
        <dbReference type="ARBA" id="ARBA00022840"/>
    </source>
</evidence>
<dbReference type="GO" id="GO:0006260">
    <property type="term" value="P:DNA replication"/>
    <property type="evidence" value="ECO:0007669"/>
    <property type="project" value="TreeGrafter"/>
</dbReference>
<dbReference type="NCBIfam" id="NF038214">
    <property type="entry name" value="IS21_help_AAA"/>
    <property type="match status" value="1"/>
</dbReference>
<evidence type="ECO:0000256" key="1">
    <source>
        <dbReference type="ARBA" id="ARBA00008059"/>
    </source>
</evidence>
<dbReference type="InterPro" id="IPR028350">
    <property type="entry name" value="DNAC/IstB-like"/>
</dbReference>
<evidence type="ECO:0000256" key="2">
    <source>
        <dbReference type="ARBA" id="ARBA00022741"/>
    </source>
</evidence>
<dbReference type="CDD" id="cd00009">
    <property type="entry name" value="AAA"/>
    <property type="match status" value="1"/>
</dbReference>
<dbReference type="InterPro" id="IPR002611">
    <property type="entry name" value="IstB_ATP-bd"/>
</dbReference>
<dbReference type="PIRSF" id="PIRSF003073">
    <property type="entry name" value="DNAC_TnpB_IstB"/>
    <property type="match status" value="1"/>
</dbReference>
<comment type="caution">
    <text evidence="5">The sequence shown here is derived from an EMBL/GenBank/DDBJ whole genome shotgun (WGS) entry which is preliminary data.</text>
</comment>
<dbReference type="RefSeq" id="WP_095623418.1">
    <property type="nucleotide sequence ID" value="NZ_NSKB01000015.1"/>
</dbReference>
<dbReference type="InterPro" id="IPR027417">
    <property type="entry name" value="P-loop_NTPase"/>
</dbReference>
<proteinExistence type="inferred from homology"/>
<reference evidence="5 6" key="1">
    <citation type="submission" date="2017-08" db="EMBL/GenBank/DDBJ databases">
        <title>Halomonas alkalisoli sp. nov., isolated from saline alkaline soil.</title>
        <authorList>
            <person name="Wang D."/>
            <person name="Zhang G."/>
        </authorList>
    </citation>
    <scope>NUCLEOTIDE SEQUENCE [LARGE SCALE GENOMIC DNA]</scope>
    <source>
        <strain evidence="5 6">WRN001</strain>
    </source>
</reference>
<keyword evidence="6" id="KW-1185">Reference proteome</keyword>
<evidence type="ECO:0000313" key="5">
    <source>
        <dbReference type="EMBL" id="PAU74089.1"/>
    </source>
</evidence>
<protein>
    <recommendedName>
        <fullName evidence="4">AAA+ ATPase domain-containing protein</fullName>
    </recommendedName>
</protein>
<name>A0A2A2ENW6_9GAMM</name>
<dbReference type="OrthoDB" id="9773429at2"/>
<dbReference type="PRINTS" id="PR00051">
    <property type="entry name" value="DNAA"/>
</dbReference>
<gene>
    <name evidence="5" type="ORF">CK498_24215</name>
</gene>
<dbReference type="GO" id="GO:0005524">
    <property type="term" value="F:ATP binding"/>
    <property type="evidence" value="ECO:0007669"/>
    <property type="project" value="UniProtKB-KW"/>
</dbReference>
<accession>A0A2A2ENW6</accession>
<dbReference type="PANTHER" id="PTHR30050">
    <property type="entry name" value="CHROMOSOMAL REPLICATION INITIATOR PROTEIN DNAA"/>
    <property type="match status" value="1"/>
</dbReference>
<evidence type="ECO:0000313" key="6">
    <source>
        <dbReference type="Proteomes" id="UP000217771"/>
    </source>
</evidence>
<dbReference type="AlphaFoldDB" id="A0A2A2ENW6"/>
<dbReference type="Gene3D" id="3.40.50.300">
    <property type="entry name" value="P-loop containing nucleotide triphosphate hydrolases"/>
    <property type="match status" value="1"/>
</dbReference>
<dbReference type="SUPFAM" id="SSF52540">
    <property type="entry name" value="P-loop containing nucleoside triphosphate hydrolases"/>
    <property type="match status" value="1"/>
</dbReference>
<sequence>MPDAQTLPLLLRQLRLPTMAACWTQLETRARAENWSLPQTLAALCEHELAERERRRLARHLKEARLPVGKTLETFEFAAIAAEQRRQLSTLAGDTQWVDQAHNLLLFGPSGVGKSHVAAGLGHALVDQGYRVRYVTASSLVQELQAAKQALRLSDALIKLDKYAVLVIDDIGYVKRSEAETSVLFELIAHRYESASLIITANQPFSAWDSIFPDSMMAVAAIDRLVHHATLMELSGESYRKRAYQRQLQGGKAGSSD</sequence>
<comment type="similarity">
    <text evidence="1">Belongs to the IS21/IS1162 putative ATP-binding protein family.</text>
</comment>
<dbReference type="Pfam" id="PF01695">
    <property type="entry name" value="IstB_IS21"/>
    <property type="match status" value="1"/>
</dbReference>
<dbReference type="InterPro" id="IPR020591">
    <property type="entry name" value="Chromosome_initiator_DnaA-like"/>
</dbReference>
<keyword evidence="3" id="KW-0067">ATP-binding</keyword>
<dbReference type="SMART" id="SM00382">
    <property type="entry name" value="AAA"/>
    <property type="match status" value="1"/>
</dbReference>
<feature type="domain" description="AAA+ ATPase" evidence="4">
    <location>
        <begin position="100"/>
        <end position="233"/>
    </location>
</feature>